<dbReference type="SUPFAM" id="SSF51735">
    <property type="entry name" value="NAD(P)-binding Rossmann-fold domains"/>
    <property type="match status" value="1"/>
</dbReference>
<name>A0AAD5K5Z7_9FUNG</name>
<feature type="domain" description="Alcohol dehydrogenase-like C-terminal" evidence="2">
    <location>
        <begin position="172"/>
        <end position="295"/>
    </location>
</feature>
<dbReference type="InterPro" id="IPR036291">
    <property type="entry name" value="NAD(P)-bd_dom_sf"/>
</dbReference>
<dbReference type="Gene3D" id="3.40.50.720">
    <property type="entry name" value="NAD(P)-binding Rossmann-like Domain"/>
    <property type="match status" value="1"/>
</dbReference>
<accession>A0AAD5K5Z7</accession>
<evidence type="ECO:0000313" key="5">
    <source>
        <dbReference type="Proteomes" id="UP001209540"/>
    </source>
</evidence>
<comment type="caution">
    <text evidence="4">The sequence shown here is derived from an EMBL/GenBank/DDBJ whole genome shotgun (WGS) entry which is preliminary data.</text>
</comment>
<dbReference type="PANTHER" id="PTHR43205">
    <property type="entry name" value="PROSTAGLANDIN REDUCTASE"/>
    <property type="match status" value="1"/>
</dbReference>
<dbReference type="GO" id="GO:0016628">
    <property type="term" value="F:oxidoreductase activity, acting on the CH-CH group of donors, NAD or NADP as acceptor"/>
    <property type="evidence" value="ECO:0007669"/>
    <property type="project" value="InterPro"/>
</dbReference>
<dbReference type="Proteomes" id="UP001209540">
    <property type="component" value="Unassembled WGS sequence"/>
</dbReference>
<gene>
    <name evidence="4" type="ORF">BDA99DRAFT_434548</name>
</gene>
<dbReference type="FunFam" id="3.40.50.720:FF:000121">
    <property type="entry name" value="Prostaglandin reductase 2"/>
    <property type="match status" value="1"/>
</dbReference>
<dbReference type="Pfam" id="PF16884">
    <property type="entry name" value="ADH_N_2"/>
    <property type="match status" value="1"/>
</dbReference>
<dbReference type="InterPro" id="IPR045010">
    <property type="entry name" value="MDR_fam"/>
</dbReference>
<protein>
    <recommendedName>
        <fullName evidence="6">Enoyl reductase (ER) domain-containing protein</fullName>
    </recommendedName>
</protein>
<dbReference type="Pfam" id="PF00107">
    <property type="entry name" value="ADH_zinc_N"/>
    <property type="match status" value="1"/>
</dbReference>
<keyword evidence="1" id="KW-0560">Oxidoreductase</keyword>
<evidence type="ECO:0000256" key="1">
    <source>
        <dbReference type="ARBA" id="ARBA00023002"/>
    </source>
</evidence>
<dbReference type="EMBL" id="JAIXMP010000007">
    <property type="protein sequence ID" value="KAI9270755.1"/>
    <property type="molecule type" value="Genomic_DNA"/>
</dbReference>
<proteinExistence type="predicted"/>
<dbReference type="PANTHER" id="PTHR43205:SF7">
    <property type="entry name" value="PROSTAGLANDIN REDUCTASE 1"/>
    <property type="match status" value="1"/>
</dbReference>
<dbReference type="CDD" id="cd05288">
    <property type="entry name" value="PGDH"/>
    <property type="match status" value="1"/>
</dbReference>
<reference evidence="4" key="1">
    <citation type="journal article" date="2022" name="IScience">
        <title>Evolution of zygomycete secretomes and the origins of terrestrial fungal ecologies.</title>
        <authorList>
            <person name="Chang Y."/>
            <person name="Wang Y."/>
            <person name="Mondo S."/>
            <person name="Ahrendt S."/>
            <person name="Andreopoulos W."/>
            <person name="Barry K."/>
            <person name="Beard J."/>
            <person name="Benny G.L."/>
            <person name="Blankenship S."/>
            <person name="Bonito G."/>
            <person name="Cuomo C."/>
            <person name="Desiro A."/>
            <person name="Gervers K.A."/>
            <person name="Hundley H."/>
            <person name="Kuo A."/>
            <person name="LaButti K."/>
            <person name="Lang B.F."/>
            <person name="Lipzen A."/>
            <person name="O'Donnell K."/>
            <person name="Pangilinan J."/>
            <person name="Reynolds N."/>
            <person name="Sandor L."/>
            <person name="Smith M.E."/>
            <person name="Tsang A."/>
            <person name="Grigoriev I.V."/>
            <person name="Stajich J.E."/>
            <person name="Spatafora J.W."/>
        </authorList>
    </citation>
    <scope>NUCLEOTIDE SEQUENCE</scope>
    <source>
        <strain evidence="4">RSA 2281</strain>
    </source>
</reference>
<evidence type="ECO:0008006" key="6">
    <source>
        <dbReference type="Google" id="ProtNLM"/>
    </source>
</evidence>
<reference evidence="4" key="2">
    <citation type="submission" date="2023-02" db="EMBL/GenBank/DDBJ databases">
        <authorList>
            <consortium name="DOE Joint Genome Institute"/>
            <person name="Mondo S.J."/>
            <person name="Chang Y."/>
            <person name="Wang Y."/>
            <person name="Ahrendt S."/>
            <person name="Andreopoulos W."/>
            <person name="Barry K."/>
            <person name="Beard J."/>
            <person name="Benny G.L."/>
            <person name="Blankenship S."/>
            <person name="Bonito G."/>
            <person name="Cuomo C."/>
            <person name="Desiro A."/>
            <person name="Gervers K.A."/>
            <person name="Hundley H."/>
            <person name="Kuo A."/>
            <person name="LaButti K."/>
            <person name="Lang B.F."/>
            <person name="Lipzen A."/>
            <person name="O'Donnell K."/>
            <person name="Pangilinan J."/>
            <person name="Reynolds N."/>
            <person name="Sandor L."/>
            <person name="Smith M.W."/>
            <person name="Tsang A."/>
            <person name="Grigoriev I.V."/>
            <person name="Stajich J.E."/>
            <person name="Spatafora J.W."/>
        </authorList>
    </citation>
    <scope>NUCLEOTIDE SEQUENCE</scope>
    <source>
        <strain evidence="4">RSA 2281</strain>
    </source>
</reference>
<evidence type="ECO:0000259" key="3">
    <source>
        <dbReference type="Pfam" id="PF16884"/>
    </source>
</evidence>
<dbReference type="Gene3D" id="3.90.180.10">
    <property type="entry name" value="Medium-chain alcohol dehydrogenases, catalytic domain"/>
    <property type="match status" value="1"/>
</dbReference>
<dbReference type="InterPro" id="IPR011032">
    <property type="entry name" value="GroES-like_sf"/>
</dbReference>
<sequence length="346" mass="38169">MVKNTQVIFNKIPTNYVPVAGEHMVIHESEFDLDAPLSDGQFMTKQLALSIDSYMRGRMRDPSIPSYVSAFEIGKPLLCGTMSSVVKSSNPLFKEGDLVYSSGGRFEQYSLVDGNEAKDYKIRNESKETGLPPSYSLGILGMPGFTAYVGMMKFGHPKKDETLYVSAAASSVGQLAGQLGKRFGMYVVGSAGSDKKMTYLKEIGFDDAFNYKTDDISTNLDKQCPKGIDVYFDNVGGKTLEAAIAHCNHFSRIVACGMISQYSENPETPHNLMELIKRRVQLTGYIVSDHADMEDEFRKNITQWLLAGEINYKESVADGIEKAPEALIDVLQGKNLGKQIVKVADL</sequence>
<evidence type="ECO:0000313" key="4">
    <source>
        <dbReference type="EMBL" id="KAI9270755.1"/>
    </source>
</evidence>
<keyword evidence="5" id="KW-1185">Reference proteome</keyword>
<feature type="domain" description="Oxidoreductase N-terminal" evidence="3">
    <location>
        <begin position="35"/>
        <end position="116"/>
    </location>
</feature>
<dbReference type="AlphaFoldDB" id="A0AAD5K5Z7"/>
<organism evidence="4 5">
    <name type="scientific">Phascolomyces articulosus</name>
    <dbReference type="NCBI Taxonomy" id="60185"/>
    <lineage>
        <taxon>Eukaryota</taxon>
        <taxon>Fungi</taxon>
        <taxon>Fungi incertae sedis</taxon>
        <taxon>Mucoromycota</taxon>
        <taxon>Mucoromycotina</taxon>
        <taxon>Mucoromycetes</taxon>
        <taxon>Mucorales</taxon>
        <taxon>Lichtheimiaceae</taxon>
        <taxon>Phascolomyces</taxon>
    </lineage>
</organism>
<dbReference type="InterPro" id="IPR013149">
    <property type="entry name" value="ADH-like_C"/>
</dbReference>
<dbReference type="SUPFAM" id="SSF50129">
    <property type="entry name" value="GroES-like"/>
    <property type="match status" value="2"/>
</dbReference>
<evidence type="ECO:0000259" key="2">
    <source>
        <dbReference type="Pfam" id="PF00107"/>
    </source>
</evidence>
<dbReference type="InterPro" id="IPR041694">
    <property type="entry name" value="ADH_N_2"/>
</dbReference>